<evidence type="ECO:0000313" key="2">
    <source>
        <dbReference type="Proteomes" id="UP000198744"/>
    </source>
</evidence>
<reference evidence="1 2" key="1">
    <citation type="submission" date="2016-10" db="EMBL/GenBank/DDBJ databases">
        <authorList>
            <person name="de Groot N.N."/>
        </authorList>
    </citation>
    <scope>NUCLEOTIDE SEQUENCE [LARGE SCALE GENOMIC DNA]</scope>
    <source>
        <strain evidence="1 2">DSM 8423</strain>
    </source>
</reference>
<accession>A0A1H7XIW4</accession>
<protein>
    <submittedName>
        <fullName evidence="1">Uncharacterized protein</fullName>
    </submittedName>
</protein>
<dbReference type="RefSeq" id="WP_093883343.1">
    <property type="nucleotide sequence ID" value="NZ_FOBS01000010.1"/>
</dbReference>
<proteinExistence type="predicted"/>
<dbReference type="OrthoDB" id="72471at2"/>
<dbReference type="STRING" id="43775.SAMN04489760_110115"/>
<evidence type="ECO:0000313" key="1">
    <source>
        <dbReference type="EMBL" id="SEM32969.1"/>
    </source>
</evidence>
<name>A0A1H7XIW4_9BACT</name>
<sequence>MKERPISFSPPMVMAIQENLKTMTRRTRGLKEINQDPDAWRFIRTEEGIYSFLHKDGGKKSIFCPYGIPGDRLWVKEALIRKTNRSRSMAFYATDDEPVLIGGSGIDDVLKWKWERDYLPATFMPRFAGRYLLEEISIRTERLQRITPCDCMKEGLRTFMRGSGACSDLLVQFESLWNRINFKKYPWKSNIHVWVIEFKRSVRE</sequence>
<dbReference type="Proteomes" id="UP000198744">
    <property type="component" value="Unassembled WGS sequence"/>
</dbReference>
<dbReference type="EMBL" id="FOBS01000010">
    <property type="protein sequence ID" value="SEM32969.1"/>
    <property type="molecule type" value="Genomic_DNA"/>
</dbReference>
<organism evidence="1 2">
    <name type="scientific">Syntrophus gentianae</name>
    <dbReference type="NCBI Taxonomy" id="43775"/>
    <lineage>
        <taxon>Bacteria</taxon>
        <taxon>Pseudomonadati</taxon>
        <taxon>Thermodesulfobacteriota</taxon>
        <taxon>Syntrophia</taxon>
        <taxon>Syntrophales</taxon>
        <taxon>Syntrophaceae</taxon>
        <taxon>Syntrophus</taxon>
    </lineage>
</organism>
<gene>
    <name evidence="1" type="ORF">SAMN04489760_110115</name>
</gene>
<keyword evidence="2" id="KW-1185">Reference proteome</keyword>
<dbReference type="AlphaFoldDB" id="A0A1H7XIW4"/>